<feature type="domain" description="HTH cro/C1-type" evidence="1">
    <location>
        <begin position="6"/>
        <end position="61"/>
    </location>
</feature>
<dbReference type="Gene3D" id="1.10.260.40">
    <property type="entry name" value="lambda repressor-like DNA-binding domains"/>
    <property type="match status" value="1"/>
</dbReference>
<dbReference type="Pfam" id="PF13443">
    <property type="entry name" value="HTH_26"/>
    <property type="match status" value="1"/>
</dbReference>
<dbReference type="EMBL" id="JBHTLU010000037">
    <property type="protein sequence ID" value="MFD1223882.1"/>
    <property type="molecule type" value="Genomic_DNA"/>
</dbReference>
<evidence type="ECO:0000313" key="3">
    <source>
        <dbReference type="Proteomes" id="UP001597180"/>
    </source>
</evidence>
<dbReference type="SUPFAM" id="SSF47413">
    <property type="entry name" value="lambda repressor-like DNA-binding domains"/>
    <property type="match status" value="1"/>
</dbReference>
<proteinExistence type="predicted"/>
<organism evidence="2 3">
    <name type="scientific">Paenibacillus vulneris</name>
    <dbReference type="NCBI Taxonomy" id="1133364"/>
    <lineage>
        <taxon>Bacteria</taxon>
        <taxon>Bacillati</taxon>
        <taxon>Bacillota</taxon>
        <taxon>Bacilli</taxon>
        <taxon>Bacillales</taxon>
        <taxon>Paenibacillaceae</taxon>
        <taxon>Paenibacillus</taxon>
    </lineage>
</organism>
<sequence>MIRLSLDKVMKSRNLTQKDIIEMSGISRNTVKALAANASTRIDFPTLDALCRGLGVMPGDLIEYIPDNTANKTP</sequence>
<comment type="caution">
    <text evidence="2">The sequence shown here is derived from an EMBL/GenBank/DDBJ whole genome shotgun (WGS) entry which is preliminary data.</text>
</comment>
<name>A0ABW3UTV5_9BACL</name>
<accession>A0ABW3UTV5</accession>
<dbReference type="CDD" id="cd00093">
    <property type="entry name" value="HTH_XRE"/>
    <property type="match status" value="1"/>
</dbReference>
<gene>
    <name evidence="2" type="ORF">ACFQ4B_27530</name>
</gene>
<dbReference type="RefSeq" id="WP_345589647.1">
    <property type="nucleotide sequence ID" value="NZ_BAABJG010000020.1"/>
</dbReference>
<reference evidence="3" key="1">
    <citation type="journal article" date="2019" name="Int. J. Syst. Evol. Microbiol.">
        <title>The Global Catalogue of Microorganisms (GCM) 10K type strain sequencing project: providing services to taxonomists for standard genome sequencing and annotation.</title>
        <authorList>
            <consortium name="The Broad Institute Genomics Platform"/>
            <consortium name="The Broad Institute Genome Sequencing Center for Infectious Disease"/>
            <person name="Wu L."/>
            <person name="Ma J."/>
        </authorList>
    </citation>
    <scope>NUCLEOTIDE SEQUENCE [LARGE SCALE GENOMIC DNA]</scope>
    <source>
        <strain evidence="3">CCUG 53270</strain>
    </source>
</reference>
<dbReference type="PANTHER" id="PTHR37301">
    <property type="entry name" value="DNA-BINDING PROTEIN-RELATED"/>
    <property type="match status" value="1"/>
</dbReference>
<dbReference type="InterPro" id="IPR010982">
    <property type="entry name" value="Lambda_DNA-bd_dom_sf"/>
</dbReference>
<dbReference type="Proteomes" id="UP001597180">
    <property type="component" value="Unassembled WGS sequence"/>
</dbReference>
<dbReference type="InterPro" id="IPR001387">
    <property type="entry name" value="Cro/C1-type_HTH"/>
</dbReference>
<protein>
    <submittedName>
        <fullName evidence="2">Helix-turn-helix domain-containing protein</fullName>
    </submittedName>
</protein>
<evidence type="ECO:0000259" key="1">
    <source>
        <dbReference type="PROSITE" id="PS50943"/>
    </source>
</evidence>
<keyword evidence="3" id="KW-1185">Reference proteome</keyword>
<evidence type="ECO:0000313" key="2">
    <source>
        <dbReference type="EMBL" id="MFD1223882.1"/>
    </source>
</evidence>
<dbReference type="PROSITE" id="PS50943">
    <property type="entry name" value="HTH_CROC1"/>
    <property type="match status" value="1"/>
</dbReference>
<dbReference type="PANTHER" id="PTHR37301:SF1">
    <property type="entry name" value="DNA-BINDING PROTEIN"/>
    <property type="match status" value="1"/>
</dbReference>